<evidence type="ECO:0000256" key="2">
    <source>
        <dbReference type="ARBA" id="ARBA00022692"/>
    </source>
</evidence>
<dbReference type="InterPro" id="IPR036734">
    <property type="entry name" value="Neur_chan_lig-bd_sf"/>
</dbReference>
<name>V3ZMZ3_LOTGI</name>
<evidence type="ECO:0000256" key="4">
    <source>
        <dbReference type="ARBA" id="ARBA00023136"/>
    </source>
</evidence>
<reference evidence="8 9" key="1">
    <citation type="journal article" date="2013" name="Nature">
        <title>Insights into bilaterian evolution from three spiralian genomes.</title>
        <authorList>
            <person name="Simakov O."/>
            <person name="Marletaz F."/>
            <person name="Cho S.J."/>
            <person name="Edsinger-Gonzales E."/>
            <person name="Havlak P."/>
            <person name="Hellsten U."/>
            <person name="Kuo D.H."/>
            <person name="Larsson T."/>
            <person name="Lv J."/>
            <person name="Arendt D."/>
            <person name="Savage R."/>
            <person name="Osoegawa K."/>
            <person name="de Jong P."/>
            <person name="Grimwood J."/>
            <person name="Chapman J.A."/>
            <person name="Shapiro H."/>
            <person name="Aerts A."/>
            <person name="Otillar R.P."/>
            <person name="Terry A.Y."/>
            <person name="Boore J.L."/>
            <person name="Grigoriev I.V."/>
            <person name="Lindberg D.R."/>
            <person name="Seaver E.C."/>
            <person name="Weisblat D.A."/>
            <person name="Putnam N.H."/>
            <person name="Rokhsar D.S."/>
        </authorList>
    </citation>
    <scope>NUCLEOTIDE SEQUENCE [LARGE SCALE GENOMIC DNA]</scope>
</reference>
<evidence type="ECO:0000259" key="7">
    <source>
        <dbReference type="Pfam" id="PF02932"/>
    </source>
</evidence>
<evidence type="ECO:0008006" key="10">
    <source>
        <dbReference type="Google" id="ProtNLM"/>
    </source>
</evidence>
<dbReference type="InterPro" id="IPR006201">
    <property type="entry name" value="Neur_channel"/>
</dbReference>
<dbReference type="PROSITE" id="PS00236">
    <property type="entry name" value="NEUROTR_ION_CHANNEL"/>
    <property type="match status" value="1"/>
</dbReference>
<evidence type="ECO:0000256" key="3">
    <source>
        <dbReference type="ARBA" id="ARBA00022989"/>
    </source>
</evidence>
<dbReference type="KEGG" id="lgi:LOTGIDRAFT_169051"/>
<keyword evidence="5" id="KW-0407">Ion channel</keyword>
<dbReference type="GO" id="GO:0016020">
    <property type="term" value="C:membrane"/>
    <property type="evidence" value="ECO:0007669"/>
    <property type="project" value="UniProtKB-SubCell"/>
</dbReference>
<keyword evidence="5" id="KW-0813">Transport</keyword>
<dbReference type="GeneID" id="20241050"/>
<dbReference type="Gene3D" id="1.20.58.390">
    <property type="entry name" value="Neurotransmitter-gated ion-channel transmembrane domain"/>
    <property type="match status" value="1"/>
</dbReference>
<comment type="similarity">
    <text evidence="5">Belongs to the ligand-gated ion channel (TC 1.A.9) family.</text>
</comment>
<keyword evidence="9" id="KW-1185">Reference proteome</keyword>
<evidence type="ECO:0000256" key="1">
    <source>
        <dbReference type="ARBA" id="ARBA00004141"/>
    </source>
</evidence>
<feature type="transmembrane region" description="Helical" evidence="5">
    <location>
        <begin position="287"/>
        <end position="307"/>
    </location>
</feature>
<dbReference type="STRING" id="225164.V3ZMZ3"/>
<dbReference type="GO" id="GO:0004888">
    <property type="term" value="F:transmembrane signaling receptor activity"/>
    <property type="evidence" value="ECO:0007669"/>
    <property type="project" value="InterPro"/>
</dbReference>
<dbReference type="InterPro" id="IPR018000">
    <property type="entry name" value="Neurotransmitter_ion_chnl_CS"/>
</dbReference>
<gene>
    <name evidence="8" type="ORF">LOTGIDRAFT_169051</name>
</gene>
<dbReference type="InterPro" id="IPR038050">
    <property type="entry name" value="Neuro_actylchol_rec"/>
</dbReference>
<dbReference type="OMA" id="CASWHDH"/>
<dbReference type="OrthoDB" id="410315at2759"/>
<dbReference type="InterPro" id="IPR006202">
    <property type="entry name" value="Neur_chan_lig-bd"/>
</dbReference>
<feature type="transmembrane region" description="Helical" evidence="5">
    <location>
        <begin position="253"/>
        <end position="275"/>
    </location>
</feature>
<dbReference type="Proteomes" id="UP000030746">
    <property type="component" value="Unassembled WGS sequence"/>
</dbReference>
<dbReference type="CTD" id="20241050"/>
<keyword evidence="4 5" id="KW-0472">Membrane</keyword>
<comment type="subcellular location">
    <subcellularLocation>
        <location evidence="1">Membrane</location>
        <topology evidence="1">Multi-pass membrane protein</topology>
    </subcellularLocation>
</comment>
<feature type="transmembrane region" description="Helical" evidence="5">
    <location>
        <begin position="224"/>
        <end position="246"/>
    </location>
</feature>
<keyword evidence="5" id="KW-0406">Ion transport</keyword>
<dbReference type="InterPro" id="IPR006029">
    <property type="entry name" value="Neurotrans-gated_channel_TM"/>
</dbReference>
<dbReference type="SUPFAM" id="SSF63712">
    <property type="entry name" value="Nicotinic receptor ligand binding domain-like"/>
    <property type="match status" value="1"/>
</dbReference>
<organism evidence="8 9">
    <name type="scientific">Lottia gigantea</name>
    <name type="common">Giant owl limpet</name>
    <dbReference type="NCBI Taxonomy" id="225164"/>
    <lineage>
        <taxon>Eukaryota</taxon>
        <taxon>Metazoa</taxon>
        <taxon>Spiralia</taxon>
        <taxon>Lophotrochozoa</taxon>
        <taxon>Mollusca</taxon>
        <taxon>Gastropoda</taxon>
        <taxon>Patellogastropoda</taxon>
        <taxon>Lottioidea</taxon>
        <taxon>Lottiidae</taxon>
        <taxon>Lottia</taxon>
    </lineage>
</organism>
<accession>V3ZMZ3</accession>
<feature type="domain" description="Neurotransmitter-gated ion-channel transmembrane" evidence="7">
    <location>
        <begin position="230"/>
        <end position="341"/>
    </location>
</feature>
<comment type="caution">
    <text evidence="5">Lacks conserved residue(s) required for the propagation of feature annotation.</text>
</comment>
<proteinExistence type="inferred from homology"/>
<evidence type="ECO:0000256" key="5">
    <source>
        <dbReference type="RuleBase" id="RU000687"/>
    </source>
</evidence>
<evidence type="ECO:0000313" key="8">
    <source>
        <dbReference type="EMBL" id="ESO83815.1"/>
    </source>
</evidence>
<dbReference type="RefSeq" id="XP_009065593.1">
    <property type="nucleotide sequence ID" value="XM_009067345.1"/>
</dbReference>
<dbReference type="InterPro" id="IPR036719">
    <property type="entry name" value="Neuro-gated_channel_TM_sf"/>
</dbReference>
<feature type="domain" description="Neurotransmitter-gated ion-channel ligand-binding" evidence="6">
    <location>
        <begin position="26"/>
        <end position="176"/>
    </location>
</feature>
<dbReference type="CDD" id="cd19051">
    <property type="entry name" value="LGIC_TM_cation"/>
    <property type="match status" value="1"/>
</dbReference>
<keyword evidence="3 5" id="KW-1133">Transmembrane helix</keyword>
<dbReference type="AlphaFoldDB" id="V3ZMZ3"/>
<keyword evidence="2 5" id="KW-0812">Transmembrane</keyword>
<dbReference type="GO" id="GO:0005230">
    <property type="term" value="F:extracellular ligand-gated monoatomic ion channel activity"/>
    <property type="evidence" value="ECO:0007669"/>
    <property type="project" value="InterPro"/>
</dbReference>
<dbReference type="EMBL" id="KB203598">
    <property type="protein sequence ID" value="ESO83815.1"/>
    <property type="molecule type" value="Genomic_DNA"/>
</dbReference>
<sequence>MDVYISATFVLFIACSSAEYNTNLKLKRELLSPERYDPVFRPVNNTSTKIEYHLVLNYAEILLIESEQMMTFSFWIEINWIDEFLTWDPNLYEGITDLTLLPSTLWTPHFGMFNSIGDFNIQVNDRSLLSVNYTGMVLLEQGMYANIECIMDITKFPFDVQVCEFHIIDLYMTSDKTRFKDFELLSSSISGSQWMVLSHTGRIVEKFGKSAVQFQFIIKRLPDFYLITLVTPLIVSSLLNPMVILIPASSGETVSVAVTILLSYTVFLNVVSGILPKTSSSISVLSVYIMILQGLSAVYTIICIILVKMDIKHNLFNCLRKRSARVDPNMKAFSSKETNKEYVKVTNCNVQLLL</sequence>
<dbReference type="Pfam" id="PF02931">
    <property type="entry name" value="Neur_chan_LBD"/>
    <property type="match status" value="1"/>
</dbReference>
<dbReference type="HOGENOM" id="CLU_018074_2_0_1"/>
<evidence type="ECO:0000313" key="9">
    <source>
        <dbReference type="Proteomes" id="UP000030746"/>
    </source>
</evidence>
<dbReference type="SUPFAM" id="SSF90112">
    <property type="entry name" value="Neurotransmitter-gated ion-channel transmembrane pore"/>
    <property type="match status" value="1"/>
</dbReference>
<evidence type="ECO:0000259" key="6">
    <source>
        <dbReference type="Pfam" id="PF02931"/>
    </source>
</evidence>
<protein>
    <recommendedName>
        <fullName evidence="10">Neurotransmitter-gated ion-channel ligand-binding domain-containing protein</fullName>
    </recommendedName>
</protein>
<dbReference type="Pfam" id="PF02932">
    <property type="entry name" value="Neur_chan_memb"/>
    <property type="match status" value="1"/>
</dbReference>
<dbReference type="PANTHER" id="PTHR18945">
    <property type="entry name" value="NEUROTRANSMITTER GATED ION CHANNEL"/>
    <property type="match status" value="1"/>
</dbReference>
<dbReference type="PRINTS" id="PR00252">
    <property type="entry name" value="NRIONCHANNEL"/>
</dbReference>
<dbReference type="Gene3D" id="2.70.170.10">
    <property type="entry name" value="Neurotransmitter-gated ion-channel ligand-binding domain"/>
    <property type="match status" value="1"/>
</dbReference>
<dbReference type="CDD" id="cd18989">
    <property type="entry name" value="LGIC_ECD_cation"/>
    <property type="match status" value="1"/>
</dbReference>